<dbReference type="HOGENOM" id="CLU_1700723_0_0_10"/>
<sequence length="154" mass="17379">MVTIKDVFYPGATAGQQVTGGIRIFGYLHQCAEGVIERLTDDELTMSGTYHIDETIDGYHICGEGSFHASLLRFSDEHWEAKGKLTGLYDGHDTIRMSYRYEDDYHVLDGTASHFRILSQTWSDYDSGVPMFHVYASIVPETVVLPSFYISLKP</sequence>
<protein>
    <submittedName>
        <fullName evidence="1">Uncharacterized protein</fullName>
    </submittedName>
</protein>
<evidence type="ECO:0000313" key="1">
    <source>
        <dbReference type="EMBL" id="EKU92828.1"/>
    </source>
</evidence>
<dbReference type="EMBL" id="ADLF01000001">
    <property type="protein sequence ID" value="EKU92828.1"/>
    <property type="molecule type" value="Genomic_DNA"/>
</dbReference>
<dbReference type="RefSeq" id="WP_009127720.1">
    <property type="nucleotide sequence ID" value="NZ_JH992940.1"/>
</dbReference>
<dbReference type="STRING" id="742727.HMPREF9447_00485"/>
<dbReference type="PATRIC" id="fig|742727.4.peg.488"/>
<reference evidence="1 2" key="1">
    <citation type="submission" date="2012-09" db="EMBL/GenBank/DDBJ databases">
        <title>The Genome Sequence of Bacteroides oleiciplenus YIT 12058.</title>
        <authorList>
            <consortium name="The Broad Institute Genome Sequencing Platform"/>
            <person name="Earl A."/>
            <person name="Ward D."/>
            <person name="Feldgarden M."/>
            <person name="Gevers D."/>
            <person name="Morotomi M."/>
            <person name="Walker B."/>
            <person name="Young S.K."/>
            <person name="Zeng Q."/>
            <person name="Gargeya S."/>
            <person name="Fitzgerald M."/>
            <person name="Haas B."/>
            <person name="Abouelleil A."/>
            <person name="Alvarado L."/>
            <person name="Arachchi H.M."/>
            <person name="Berlin A.M."/>
            <person name="Chapman S.B."/>
            <person name="Goldberg J."/>
            <person name="Griggs A."/>
            <person name="Gujja S."/>
            <person name="Hansen M."/>
            <person name="Howarth C."/>
            <person name="Imamovic A."/>
            <person name="Larimer J."/>
            <person name="McCowen C."/>
            <person name="Montmayeur A."/>
            <person name="Murphy C."/>
            <person name="Neiman D."/>
            <person name="Pearson M."/>
            <person name="Priest M."/>
            <person name="Roberts A."/>
            <person name="Saif S."/>
            <person name="Shea T."/>
            <person name="Sisk P."/>
            <person name="Sykes S."/>
            <person name="Wortman J."/>
            <person name="Nusbaum C."/>
            <person name="Birren B."/>
        </authorList>
    </citation>
    <scope>NUCLEOTIDE SEQUENCE [LARGE SCALE GENOMIC DNA]</scope>
    <source>
        <strain evidence="1 2">YIT 12058</strain>
    </source>
</reference>
<organism evidence="1 2">
    <name type="scientific">Bacteroides oleiciplenus YIT 12058</name>
    <dbReference type="NCBI Taxonomy" id="742727"/>
    <lineage>
        <taxon>Bacteria</taxon>
        <taxon>Pseudomonadati</taxon>
        <taxon>Bacteroidota</taxon>
        <taxon>Bacteroidia</taxon>
        <taxon>Bacteroidales</taxon>
        <taxon>Bacteroidaceae</taxon>
        <taxon>Bacteroides</taxon>
    </lineage>
</organism>
<keyword evidence="2" id="KW-1185">Reference proteome</keyword>
<accession>K9E837</accession>
<dbReference type="Proteomes" id="UP000009872">
    <property type="component" value="Unassembled WGS sequence"/>
</dbReference>
<evidence type="ECO:0000313" key="2">
    <source>
        <dbReference type="Proteomes" id="UP000009872"/>
    </source>
</evidence>
<gene>
    <name evidence="1" type="ORF">HMPREF9447_00485</name>
</gene>
<proteinExistence type="predicted"/>
<dbReference type="AlphaFoldDB" id="K9E837"/>
<name>K9E837_9BACE</name>
<comment type="caution">
    <text evidence="1">The sequence shown here is derived from an EMBL/GenBank/DDBJ whole genome shotgun (WGS) entry which is preliminary data.</text>
</comment>